<dbReference type="InterPro" id="IPR001940">
    <property type="entry name" value="Peptidase_S1C"/>
</dbReference>
<dbReference type="PANTHER" id="PTHR47389">
    <property type="entry name" value="OS09G0436400 PROTEIN"/>
    <property type="match status" value="1"/>
</dbReference>
<dbReference type="Gramene" id="TVU16453">
    <property type="protein sequence ID" value="TVU16453"/>
    <property type="gene ID" value="EJB05_40019"/>
</dbReference>
<accession>A0A5J9TYJ0</accession>
<evidence type="ECO:0000256" key="1">
    <source>
        <dbReference type="ARBA" id="ARBA00010541"/>
    </source>
</evidence>
<feature type="compositionally biased region" description="Pro residues" evidence="2">
    <location>
        <begin position="122"/>
        <end position="131"/>
    </location>
</feature>
<evidence type="ECO:0000313" key="5">
    <source>
        <dbReference type="Proteomes" id="UP000324897"/>
    </source>
</evidence>
<dbReference type="Pfam" id="PF17820">
    <property type="entry name" value="PDZ_6"/>
    <property type="match status" value="1"/>
</dbReference>
<comment type="similarity">
    <text evidence="1">Belongs to the peptidase S1C family.</text>
</comment>
<dbReference type="InterPro" id="IPR036034">
    <property type="entry name" value="PDZ_sf"/>
</dbReference>
<sequence length="502" mass="55346">MSHARKRKQEFDAGFEVSKRLSVARQELVDIAKKISRLQDLMGIDSPASLSVHGEGDTSLLETEGEFEAQRRPKEVKLMGKFLQGFVEALKDKWLAEQKNQLESESLSVNVDSHVAPSSSTQPPPVPIFPPRPKDGTPQKIRNWRKECKQIQEEYEALLGSDSDKSYPTLRALEDQGTTNAVQDWKSKQAVLAAARSIVSVTPVLADGKTGLPCSGFILHRYEHAGVIFSVIVTCSAVVCTAGRKLNPPPKLYVGLPDKETVLQAHLFCFNDHFDIALLLLPFDLSLDIPCLGCCPDYNQEVFVLGRDKDASLRVEHGVISWTEESNYMGRDYYMFLDGEVPEGGTGGPVIDHDGVFRGMAFKLSPMPAVLSISTIMSCSAMFMHFGRVAWPKPGWNLRAVASVDVDILESLSVHNIKNGYIVEEVHDGTPAEISGICRGDVIVSINGHKELTSLPELEDYLLLLGWKYLIGSVTTTNLEIVKLLIVSHPVESVVGRSDFAD</sequence>
<comment type="caution">
    <text evidence="4">The sequence shown here is derived from an EMBL/GenBank/DDBJ whole genome shotgun (WGS) entry which is preliminary data.</text>
</comment>
<protein>
    <recommendedName>
        <fullName evidence="3">PDZ domain-containing protein</fullName>
    </recommendedName>
</protein>
<reference evidence="4 5" key="1">
    <citation type="journal article" date="2019" name="Sci. Rep.">
        <title>A high-quality genome of Eragrostis curvula grass provides insights into Poaceae evolution and supports new strategies to enhance forage quality.</title>
        <authorList>
            <person name="Carballo J."/>
            <person name="Santos B.A.C.M."/>
            <person name="Zappacosta D."/>
            <person name="Garbus I."/>
            <person name="Selva J.P."/>
            <person name="Gallo C.A."/>
            <person name="Diaz A."/>
            <person name="Albertini E."/>
            <person name="Caccamo M."/>
            <person name="Echenique V."/>
        </authorList>
    </citation>
    <scope>NUCLEOTIDE SEQUENCE [LARGE SCALE GENOMIC DNA]</scope>
    <source>
        <strain evidence="5">cv. Victoria</strain>
        <tissue evidence="4">Leaf</tissue>
    </source>
</reference>
<dbReference type="Pfam" id="PF13365">
    <property type="entry name" value="Trypsin_2"/>
    <property type="match status" value="1"/>
</dbReference>
<dbReference type="AlphaFoldDB" id="A0A5J9TYJ0"/>
<dbReference type="InterPro" id="IPR001478">
    <property type="entry name" value="PDZ"/>
</dbReference>
<evidence type="ECO:0000259" key="3">
    <source>
        <dbReference type="PROSITE" id="PS50106"/>
    </source>
</evidence>
<dbReference type="InterPro" id="IPR009003">
    <property type="entry name" value="Peptidase_S1_PA"/>
</dbReference>
<dbReference type="PRINTS" id="PR00834">
    <property type="entry name" value="PROTEASES2C"/>
</dbReference>
<proteinExistence type="inferred from homology"/>
<feature type="region of interest" description="Disordered" evidence="2">
    <location>
        <begin position="110"/>
        <end position="139"/>
    </location>
</feature>
<dbReference type="PROSITE" id="PS50106">
    <property type="entry name" value="PDZ"/>
    <property type="match status" value="1"/>
</dbReference>
<dbReference type="Proteomes" id="UP000324897">
    <property type="component" value="Unassembled WGS sequence"/>
</dbReference>
<dbReference type="GO" id="GO:0004252">
    <property type="term" value="F:serine-type endopeptidase activity"/>
    <property type="evidence" value="ECO:0007669"/>
    <property type="project" value="InterPro"/>
</dbReference>
<dbReference type="PANTHER" id="PTHR47389:SF8">
    <property type="entry name" value="EXPRESSED PROTEIN"/>
    <property type="match status" value="1"/>
</dbReference>
<dbReference type="GO" id="GO:0006508">
    <property type="term" value="P:proteolysis"/>
    <property type="evidence" value="ECO:0007669"/>
    <property type="project" value="InterPro"/>
</dbReference>
<organism evidence="4 5">
    <name type="scientific">Eragrostis curvula</name>
    <name type="common">weeping love grass</name>
    <dbReference type="NCBI Taxonomy" id="38414"/>
    <lineage>
        <taxon>Eukaryota</taxon>
        <taxon>Viridiplantae</taxon>
        <taxon>Streptophyta</taxon>
        <taxon>Embryophyta</taxon>
        <taxon>Tracheophyta</taxon>
        <taxon>Spermatophyta</taxon>
        <taxon>Magnoliopsida</taxon>
        <taxon>Liliopsida</taxon>
        <taxon>Poales</taxon>
        <taxon>Poaceae</taxon>
        <taxon>PACMAD clade</taxon>
        <taxon>Chloridoideae</taxon>
        <taxon>Eragrostideae</taxon>
        <taxon>Eragrostidinae</taxon>
        <taxon>Eragrostis</taxon>
    </lineage>
</organism>
<dbReference type="SUPFAM" id="SSF50494">
    <property type="entry name" value="Trypsin-like serine proteases"/>
    <property type="match status" value="1"/>
</dbReference>
<dbReference type="InterPro" id="IPR041489">
    <property type="entry name" value="PDZ_6"/>
</dbReference>
<dbReference type="SUPFAM" id="SSF50156">
    <property type="entry name" value="PDZ domain-like"/>
    <property type="match status" value="1"/>
</dbReference>
<dbReference type="EMBL" id="RWGY01000031">
    <property type="protein sequence ID" value="TVU16453.1"/>
    <property type="molecule type" value="Genomic_DNA"/>
</dbReference>
<dbReference type="OrthoDB" id="582926at2759"/>
<evidence type="ECO:0000256" key="2">
    <source>
        <dbReference type="SAM" id="MobiDB-lite"/>
    </source>
</evidence>
<evidence type="ECO:0000313" key="4">
    <source>
        <dbReference type="EMBL" id="TVU16453.1"/>
    </source>
</evidence>
<name>A0A5J9TYJ0_9POAL</name>
<keyword evidence="5" id="KW-1185">Reference proteome</keyword>
<feature type="domain" description="PDZ" evidence="3">
    <location>
        <begin position="420"/>
        <end position="455"/>
    </location>
</feature>
<dbReference type="Gene3D" id="2.30.42.10">
    <property type="match status" value="1"/>
</dbReference>
<dbReference type="Gene3D" id="2.40.10.120">
    <property type="match status" value="1"/>
</dbReference>
<gene>
    <name evidence="4" type="ORF">EJB05_40019</name>
</gene>
<feature type="compositionally biased region" description="Polar residues" evidence="2">
    <location>
        <begin position="110"/>
        <end position="121"/>
    </location>
</feature>